<dbReference type="EMBL" id="CAICTM010001583">
    <property type="protein sequence ID" value="CAB9524789.1"/>
    <property type="molecule type" value="Genomic_DNA"/>
</dbReference>
<name>A0A9N8ETI2_9STRA</name>
<proteinExistence type="predicted"/>
<evidence type="ECO:0000313" key="2">
    <source>
        <dbReference type="EMBL" id="CAB9524789.1"/>
    </source>
</evidence>
<dbReference type="AlphaFoldDB" id="A0A9N8ETI2"/>
<dbReference type="Proteomes" id="UP001153069">
    <property type="component" value="Unassembled WGS sequence"/>
</dbReference>
<accession>A0A9N8ETI2</accession>
<protein>
    <submittedName>
        <fullName evidence="2">Uncharacterized protein</fullName>
    </submittedName>
</protein>
<evidence type="ECO:0000256" key="1">
    <source>
        <dbReference type="SAM" id="MobiDB-lite"/>
    </source>
</evidence>
<keyword evidence="3" id="KW-1185">Reference proteome</keyword>
<evidence type="ECO:0000313" key="3">
    <source>
        <dbReference type="Proteomes" id="UP001153069"/>
    </source>
</evidence>
<feature type="compositionally biased region" description="Polar residues" evidence="1">
    <location>
        <begin position="82"/>
        <end position="104"/>
    </location>
</feature>
<feature type="region of interest" description="Disordered" evidence="1">
    <location>
        <begin position="82"/>
        <end position="110"/>
    </location>
</feature>
<comment type="caution">
    <text evidence="2">The sequence shown here is derived from an EMBL/GenBank/DDBJ whole genome shotgun (WGS) entry which is preliminary data.</text>
</comment>
<organism evidence="2 3">
    <name type="scientific">Seminavis robusta</name>
    <dbReference type="NCBI Taxonomy" id="568900"/>
    <lineage>
        <taxon>Eukaryota</taxon>
        <taxon>Sar</taxon>
        <taxon>Stramenopiles</taxon>
        <taxon>Ochrophyta</taxon>
        <taxon>Bacillariophyta</taxon>
        <taxon>Bacillariophyceae</taxon>
        <taxon>Bacillariophycidae</taxon>
        <taxon>Naviculales</taxon>
        <taxon>Naviculaceae</taxon>
        <taxon>Seminavis</taxon>
    </lineage>
</organism>
<reference evidence="2" key="1">
    <citation type="submission" date="2020-06" db="EMBL/GenBank/DDBJ databases">
        <authorList>
            <consortium name="Plant Systems Biology data submission"/>
        </authorList>
    </citation>
    <scope>NUCLEOTIDE SEQUENCE</scope>
    <source>
        <strain evidence="2">D6</strain>
    </source>
</reference>
<sequence length="110" mass="12097">MEASRQHHRSLASSDWCLDIDAPNLAFNCYTPPDEPVDVYRPKNCDTEYGPFVVQGGDCSTHTGSSADQGIKNDEEKATVLQQDNPKQSVTIAQDHSNSYTGNTEEVLHA</sequence>
<gene>
    <name evidence="2" type="ORF">SEMRO_1585_G284100.1</name>
</gene>